<organism evidence="5 6">
    <name type="scientific">Lodderomyces elongisporus (strain ATCC 11503 / CBS 2605 / JCM 1781 / NBRC 1676 / NRRL YB-4239)</name>
    <name type="common">Yeast</name>
    <name type="synonym">Saccharomyces elongisporus</name>
    <dbReference type="NCBI Taxonomy" id="379508"/>
    <lineage>
        <taxon>Eukaryota</taxon>
        <taxon>Fungi</taxon>
        <taxon>Dikarya</taxon>
        <taxon>Ascomycota</taxon>
        <taxon>Saccharomycotina</taxon>
        <taxon>Pichiomycetes</taxon>
        <taxon>Debaryomycetaceae</taxon>
        <taxon>Candida/Lodderomyces clade</taxon>
        <taxon>Lodderomyces</taxon>
    </lineage>
</organism>
<name>A5E2L2_LODEL</name>
<dbReference type="VEuPathDB" id="FungiDB:LELG_03849"/>
<feature type="region of interest" description="Disordered" evidence="2">
    <location>
        <begin position="35"/>
        <end position="81"/>
    </location>
</feature>
<dbReference type="GO" id="GO:0043130">
    <property type="term" value="F:ubiquitin binding"/>
    <property type="evidence" value="ECO:0007669"/>
    <property type="project" value="InterPro"/>
</dbReference>
<dbReference type="InParanoid" id="A5E2L2"/>
<protein>
    <recommendedName>
        <fullName evidence="4">CUE domain-containing protein</fullName>
    </recommendedName>
</protein>
<dbReference type="AlphaFoldDB" id="A5E2L2"/>
<dbReference type="InterPro" id="IPR003892">
    <property type="entry name" value="CUE"/>
</dbReference>
<dbReference type="STRING" id="379508.A5E2L2"/>
<dbReference type="Pfam" id="PF02845">
    <property type="entry name" value="CUE"/>
    <property type="match status" value="1"/>
</dbReference>
<accession>A5E2L2</accession>
<evidence type="ECO:0000256" key="1">
    <source>
        <dbReference type="ARBA" id="ARBA00022786"/>
    </source>
</evidence>
<reference evidence="5 6" key="1">
    <citation type="journal article" date="2009" name="Nature">
        <title>Evolution of pathogenicity and sexual reproduction in eight Candida genomes.</title>
        <authorList>
            <person name="Butler G."/>
            <person name="Rasmussen M.D."/>
            <person name="Lin M.F."/>
            <person name="Santos M.A."/>
            <person name="Sakthikumar S."/>
            <person name="Munro C.A."/>
            <person name="Rheinbay E."/>
            <person name="Grabherr M."/>
            <person name="Forche A."/>
            <person name="Reedy J.L."/>
            <person name="Agrafioti I."/>
            <person name="Arnaud M.B."/>
            <person name="Bates S."/>
            <person name="Brown A.J."/>
            <person name="Brunke S."/>
            <person name="Costanzo M.C."/>
            <person name="Fitzpatrick D.A."/>
            <person name="de Groot P.W."/>
            <person name="Harris D."/>
            <person name="Hoyer L.L."/>
            <person name="Hube B."/>
            <person name="Klis F.M."/>
            <person name="Kodira C."/>
            <person name="Lennard N."/>
            <person name="Logue M.E."/>
            <person name="Martin R."/>
            <person name="Neiman A.M."/>
            <person name="Nikolaou E."/>
            <person name="Quail M.A."/>
            <person name="Quinn J."/>
            <person name="Santos M.C."/>
            <person name="Schmitzberger F.F."/>
            <person name="Sherlock G."/>
            <person name="Shah P."/>
            <person name="Silverstein K.A."/>
            <person name="Skrzypek M.S."/>
            <person name="Soll D."/>
            <person name="Staggs R."/>
            <person name="Stansfield I."/>
            <person name="Stumpf M.P."/>
            <person name="Sudbery P.E."/>
            <person name="Srikantha T."/>
            <person name="Zeng Q."/>
            <person name="Berman J."/>
            <person name="Berriman M."/>
            <person name="Heitman J."/>
            <person name="Gow N.A."/>
            <person name="Lorenz M.C."/>
            <person name="Birren B.W."/>
            <person name="Kellis M."/>
            <person name="Cuomo C.A."/>
        </authorList>
    </citation>
    <scope>NUCLEOTIDE SEQUENCE [LARGE SCALE GENOMIC DNA]</scope>
    <source>
        <strain evidence="6">ATCC 11503 / BCRC 21390 / CBS 2605 / JCM 1781 / NBRC 1676 / NRRL YB-4239</strain>
    </source>
</reference>
<keyword evidence="1" id="KW-0833">Ubl conjugation pathway</keyword>
<dbReference type="OrthoDB" id="3824970at2759"/>
<dbReference type="PROSITE" id="PS51140">
    <property type="entry name" value="CUE"/>
    <property type="match status" value="1"/>
</dbReference>
<dbReference type="KEGG" id="lel:PVL30_004675"/>
<dbReference type="Proteomes" id="UP000001996">
    <property type="component" value="Unassembled WGS sequence"/>
</dbReference>
<proteinExistence type="predicted"/>
<dbReference type="HOGENOM" id="CLU_115919_0_0_1"/>
<feature type="domain" description="CUE" evidence="4">
    <location>
        <begin position="83"/>
        <end position="126"/>
    </location>
</feature>
<evidence type="ECO:0000256" key="3">
    <source>
        <dbReference type="SAM" id="Phobius"/>
    </source>
</evidence>
<evidence type="ECO:0000256" key="2">
    <source>
        <dbReference type="SAM" id="MobiDB-lite"/>
    </source>
</evidence>
<dbReference type="SMART" id="SM00546">
    <property type="entry name" value="CUE"/>
    <property type="match status" value="1"/>
</dbReference>
<dbReference type="CDD" id="cd14424">
    <property type="entry name" value="CUE_Cue1p_like"/>
    <property type="match status" value="1"/>
</dbReference>
<keyword evidence="6" id="KW-1185">Reference proteome</keyword>
<dbReference type="eggNOG" id="ENOG502S35Z">
    <property type="taxonomic scope" value="Eukaryota"/>
</dbReference>
<gene>
    <name evidence="5" type="ORF">LELG_03849</name>
</gene>
<evidence type="ECO:0000259" key="4">
    <source>
        <dbReference type="PROSITE" id="PS51140"/>
    </source>
</evidence>
<evidence type="ECO:0000313" key="5">
    <source>
        <dbReference type="EMBL" id="EDK45670.1"/>
    </source>
</evidence>
<dbReference type="FunCoup" id="A5E2L2">
    <property type="interactions" value="93"/>
</dbReference>
<dbReference type="EMBL" id="CH981528">
    <property type="protein sequence ID" value="EDK45670.1"/>
    <property type="molecule type" value="Genomic_DNA"/>
</dbReference>
<dbReference type="Gene3D" id="1.10.8.10">
    <property type="entry name" value="DNA helicase RuvA subunit, C-terminal domain"/>
    <property type="match status" value="1"/>
</dbReference>
<sequence>MDSTTILFIVTIAVAFIFLRWMILPIPQDSEFPLPNTGSSATSSTTTLNSSRVSGSGSGLGSNSGLATGRNTTTRRRGGARPVTDSMIEVVQTIAPSLTVEQIRYDLEATGSVEVTIDKYMETGTLPFPPGYVAPRAEPALASNEEVNQKKEKSVSERETIDLIKRYGIDINNPVSGNEDIFKNRRNEMIVNARKRLAAQLQNQKI</sequence>
<evidence type="ECO:0000313" key="6">
    <source>
        <dbReference type="Proteomes" id="UP000001996"/>
    </source>
</evidence>
<feature type="transmembrane region" description="Helical" evidence="3">
    <location>
        <begin position="6"/>
        <end position="23"/>
    </location>
</feature>
<feature type="compositionally biased region" description="Low complexity" evidence="2">
    <location>
        <begin position="37"/>
        <end position="55"/>
    </location>
</feature>
<feature type="compositionally biased region" description="Low complexity" evidence="2">
    <location>
        <begin position="63"/>
        <end position="72"/>
    </location>
</feature>
<keyword evidence="3" id="KW-1133">Transmembrane helix</keyword>
<keyword evidence="3" id="KW-0472">Membrane</keyword>
<keyword evidence="3" id="KW-0812">Transmembrane</keyword>
<dbReference type="GeneID" id="5232221"/>
<dbReference type="OMA" id="TVNRFME"/>